<reference evidence="2 3" key="1">
    <citation type="submission" date="2020-03" db="EMBL/GenBank/DDBJ databases">
        <title>Complete genome sequence of Shewanella sp.</title>
        <authorList>
            <person name="Kim Y.-S."/>
            <person name="Kim S.-J."/>
            <person name="Jung H.-K."/>
            <person name="Kim K.-H."/>
        </authorList>
    </citation>
    <scope>NUCLEOTIDE SEQUENCE [LARGE SCALE GENOMIC DNA]</scope>
    <source>
        <strain evidence="2 3">PN3F2</strain>
    </source>
</reference>
<keyword evidence="1" id="KW-0732">Signal</keyword>
<dbReference type="EMBL" id="CP050313">
    <property type="protein sequence ID" value="QIR15902.1"/>
    <property type="molecule type" value="Genomic_DNA"/>
</dbReference>
<accession>A0A6G9QN46</accession>
<dbReference type="AlphaFoldDB" id="A0A6G9QN46"/>
<proteinExistence type="predicted"/>
<feature type="signal peptide" evidence="1">
    <location>
        <begin position="1"/>
        <end position="25"/>
    </location>
</feature>
<sequence>MVKSLRILLFACLPFSLLFSGNAQAMEQEYALKAGFLFNFARYGTWTEDFSKQNQFNLCSTDDDFNDIAKQVLAGKTIAGLPIHLLTVQLTQQAIDNCQLLFVTSNSLEQWQSQPNIQFDNVMLVGETPNFIESGGHIRFFLAASKIRFEISPEHLKRSGLVLSSKVLRLGRIVEGAKL</sequence>
<keyword evidence="3" id="KW-1185">Reference proteome</keyword>
<dbReference type="KEGG" id="saes:HBH39_16650"/>
<evidence type="ECO:0000313" key="3">
    <source>
        <dbReference type="Proteomes" id="UP000502608"/>
    </source>
</evidence>
<dbReference type="Proteomes" id="UP000502608">
    <property type="component" value="Chromosome"/>
</dbReference>
<evidence type="ECO:0000313" key="2">
    <source>
        <dbReference type="EMBL" id="QIR15902.1"/>
    </source>
</evidence>
<gene>
    <name evidence="2" type="ORF">HBH39_16650</name>
</gene>
<dbReference type="InterPro" id="IPR025293">
    <property type="entry name" value="YfiR/HmsC-like"/>
</dbReference>
<evidence type="ECO:0000256" key="1">
    <source>
        <dbReference type="SAM" id="SignalP"/>
    </source>
</evidence>
<name>A0A6G9QN46_9GAMM</name>
<dbReference type="Pfam" id="PF13689">
    <property type="entry name" value="DUF4154"/>
    <property type="match status" value="1"/>
</dbReference>
<dbReference type="RefSeq" id="WP_167679758.1">
    <property type="nucleotide sequence ID" value="NZ_CP050313.1"/>
</dbReference>
<feature type="chain" id="PRO_5026190489" evidence="1">
    <location>
        <begin position="26"/>
        <end position="179"/>
    </location>
</feature>
<organism evidence="2 3">
    <name type="scientific">Shewanella aestuarii</name>
    <dbReference type="NCBI Taxonomy" id="1028752"/>
    <lineage>
        <taxon>Bacteria</taxon>
        <taxon>Pseudomonadati</taxon>
        <taxon>Pseudomonadota</taxon>
        <taxon>Gammaproteobacteria</taxon>
        <taxon>Alteromonadales</taxon>
        <taxon>Shewanellaceae</taxon>
        <taxon>Shewanella</taxon>
    </lineage>
</organism>
<protein>
    <submittedName>
        <fullName evidence="2">YfiR family protein</fullName>
    </submittedName>
</protein>